<sequence length="163" mass="19235">MDSLFDFKIISKHRMVNHYYLKFKASLESLNHNQIWLKESADSNSIGGIVIHIIEHVKRNTQRIINPDIKYEFGIEDLFADLNQEKELLLENLKQTFSEFEDAISKTESIDMYNIYHLVEHTGYHLGQVIDRTQRITGNRFQFVQNGINEKSLKEHIQRELKG</sequence>
<keyword evidence="1" id="KW-0175">Coiled coil</keyword>
<dbReference type="RefSeq" id="WP_068531389.1">
    <property type="nucleotide sequence ID" value="NZ_LVJH01000010.1"/>
</dbReference>
<dbReference type="Proteomes" id="UP000076967">
    <property type="component" value="Unassembled WGS sequence"/>
</dbReference>
<dbReference type="Gene3D" id="1.20.120.450">
    <property type="entry name" value="dinb family like domain"/>
    <property type="match status" value="1"/>
</dbReference>
<evidence type="ECO:0008006" key="4">
    <source>
        <dbReference type="Google" id="ProtNLM"/>
    </source>
</evidence>
<accession>A0A168LQN3</accession>
<dbReference type="SUPFAM" id="SSF109854">
    <property type="entry name" value="DinB/YfiT-like putative metalloenzymes"/>
    <property type="match status" value="1"/>
</dbReference>
<evidence type="ECO:0000313" key="3">
    <source>
        <dbReference type="Proteomes" id="UP000076967"/>
    </source>
</evidence>
<evidence type="ECO:0000313" key="2">
    <source>
        <dbReference type="EMBL" id="OAB43717.1"/>
    </source>
</evidence>
<protein>
    <recommendedName>
        <fullName evidence="4">DinB-like domain-containing protein</fullName>
    </recommendedName>
</protein>
<organism evidence="2 3">
    <name type="scientific">Paenibacillus glacialis</name>
    <dbReference type="NCBI Taxonomy" id="494026"/>
    <lineage>
        <taxon>Bacteria</taxon>
        <taxon>Bacillati</taxon>
        <taxon>Bacillota</taxon>
        <taxon>Bacilli</taxon>
        <taxon>Bacillales</taxon>
        <taxon>Paenibacillaceae</taxon>
        <taxon>Paenibacillus</taxon>
    </lineage>
</organism>
<dbReference type="AlphaFoldDB" id="A0A168LQN3"/>
<dbReference type="EMBL" id="LVJH01000010">
    <property type="protein sequence ID" value="OAB43717.1"/>
    <property type="molecule type" value="Genomic_DNA"/>
</dbReference>
<evidence type="ECO:0000256" key="1">
    <source>
        <dbReference type="SAM" id="Coils"/>
    </source>
</evidence>
<gene>
    <name evidence="2" type="ORF">PGLA_08010</name>
</gene>
<feature type="coiled-coil region" evidence="1">
    <location>
        <begin position="79"/>
        <end position="110"/>
    </location>
</feature>
<dbReference type="OrthoDB" id="893570at2"/>
<name>A0A168LQN3_9BACL</name>
<keyword evidence="3" id="KW-1185">Reference proteome</keyword>
<dbReference type="STRING" id="494026.PGLA_08010"/>
<comment type="caution">
    <text evidence="2">The sequence shown here is derived from an EMBL/GenBank/DDBJ whole genome shotgun (WGS) entry which is preliminary data.</text>
</comment>
<dbReference type="InterPro" id="IPR034660">
    <property type="entry name" value="DinB/YfiT-like"/>
</dbReference>
<reference evidence="2 3" key="1">
    <citation type="submission" date="2016-03" db="EMBL/GenBank/DDBJ databases">
        <title>Draft genome sequence of Paenibacillus glacialis DSM 22343.</title>
        <authorList>
            <person name="Shin S.-K."/>
            <person name="Yi H."/>
        </authorList>
    </citation>
    <scope>NUCLEOTIDE SEQUENCE [LARGE SCALE GENOMIC DNA]</scope>
    <source>
        <strain evidence="2 3">DSM 22343</strain>
    </source>
</reference>
<proteinExistence type="predicted"/>